<feature type="zinc finger region" description="UBR-type" evidence="4">
    <location>
        <begin position="183"/>
        <end position="254"/>
    </location>
</feature>
<proteinExistence type="inferred from homology"/>
<keyword evidence="1 5" id="KW-0479">Metal-binding</keyword>
<sequence>MEKLSSEFNPSLREQRAAIVRRPGSIQGLKVLPKDPEGQAVGFEPGYLWPLQDALLSNQTRSVSFLVQRFRFRLFFNQKEGGKMAECDRDPPSALCADFMNFSPKDTASRWLAAPDLQKEVYDHLATYVPRILCQWPSGGSREEQREELACQLLLLAPLEWLLLGDEPAAGLALLQENNQSSPLCGHVFKVGEPTYSCRECAADPTCVLCMQCFLASVHKHHRYRMTTSGGGGFCDCGDAEAWKTGPYCQKHTPADRSREAEEDPVSLLSPDMVARSYSIFSIILKYAVDLLTWDQEDQLPAGLESPYVHQHTQHLNGLPLNRKLSSNQPNQNLRPRSTLVPLWPSRCFLLQSTHEMLCCWTVVRVLSPGQR</sequence>
<protein>
    <recommendedName>
        <fullName evidence="5">E3 ubiquitin-protein ligase</fullName>
        <ecNumber evidence="5">2.3.2.27</ecNumber>
    </recommendedName>
</protein>
<name>A0ABU7F4V3_9TELE</name>
<evidence type="ECO:0000256" key="4">
    <source>
        <dbReference type="PROSITE-ProRule" id="PRU00508"/>
    </source>
</evidence>
<evidence type="ECO:0000256" key="1">
    <source>
        <dbReference type="ARBA" id="ARBA00022723"/>
    </source>
</evidence>
<comment type="caution">
    <text evidence="7">The sequence shown here is derived from an EMBL/GenBank/DDBJ whole genome shotgun (WGS) entry which is preliminary data.</text>
</comment>
<keyword evidence="3 5" id="KW-0862">Zinc</keyword>
<keyword evidence="8" id="KW-1185">Reference proteome</keyword>
<evidence type="ECO:0000313" key="8">
    <source>
        <dbReference type="Proteomes" id="UP001352852"/>
    </source>
</evidence>
<dbReference type="Proteomes" id="UP001352852">
    <property type="component" value="Unassembled WGS sequence"/>
</dbReference>
<evidence type="ECO:0000256" key="2">
    <source>
        <dbReference type="ARBA" id="ARBA00022771"/>
    </source>
</evidence>
<dbReference type="PANTHER" id="PTHR21497">
    <property type="entry name" value="UBIQUITIN LIGASE E3 ALPHA-RELATED"/>
    <property type="match status" value="1"/>
</dbReference>
<keyword evidence="5" id="KW-0833">Ubl conjugation pathway</keyword>
<dbReference type="PANTHER" id="PTHR21497:SF28">
    <property type="entry name" value="E3 UBIQUITIN-PROTEIN LIGASE UBR2"/>
    <property type="match status" value="1"/>
</dbReference>
<dbReference type="InterPro" id="IPR039164">
    <property type="entry name" value="UBR1-like"/>
</dbReference>
<dbReference type="EC" id="2.3.2.27" evidence="5"/>
<dbReference type="EMBL" id="JAHUTJ010075230">
    <property type="protein sequence ID" value="MED6294091.1"/>
    <property type="molecule type" value="Genomic_DNA"/>
</dbReference>
<evidence type="ECO:0000313" key="7">
    <source>
        <dbReference type="EMBL" id="MED6294091.1"/>
    </source>
</evidence>
<dbReference type="SMART" id="SM00396">
    <property type="entry name" value="ZnF_UBR1"/>
    <property type="match status" value="1"/>
</dbReference>
<comment type="similarity">
    <text evidence="5">Belongs to the E3 ubiquitin-protein ligase UBR1-like family.</text>
</comment>
<evidence type="ECO:0000259" key="6">
    <source>
        <dbReference type="PROSITE" id="PS51157"/>
    </source>
</evidence>
<accession>A0ABU7F4V3</accession>
<evidence type="ECO:0000256" key="5">
    <source>
        <dbReference type="RuleBase" id="RU366018"/>
    </source>
</evidence>
<dbReference type="Gene3D" id="2.10.110.30">
    <property type="match status" value="1"/>
</dbReference>
<dbReference type="InterPro" id="IPR003126">
    <property type="entry name" value="Znf_UBR"/>
</dbReference>
<dbReference type="PROSITE" id="PS51157">
    <property type="entry name" value="ZF_UBR"/>
    <property type="match status" value="1"/>
</dbReference>
<organism evidence="7 8">
    <name type="scientific">Characodon lateralis</name>
    <dbReference type="NCBI Taxonomy" id="208331"/>
    <lineage>
        <taxon>Eukaryota</taxon>
        <taxon>Metazoa</taxon>
        <taxon>Chordata</taxon>
        <taxon>Craniata</taxon>
        <taxon>Vertebrata</taxon>
        <taxon>Euteleostomi</taxon>
        <taxon>Actinopterygii</taxon>
        <taxon>Neopterygii</taxon>
        <taxon>Teleostei</taxon>
        <taxon>Neoteleostei</taxon>
        <taxon>Acanthomorphata</taxon>
        <taxon>Ovalentaria</taxon>
        <taxon>Atherinomorphae</taxon>
        <taxon>Cyprinodontiformes</taxon>
        <taxon>Goodeidae</taxon>
        <taxon>Characodon</taxon>
    </lineage>
</organism>
<comment type="pathway">
    <text evidence="5">Protein modification; protein ubiquitination.</text>
</comment>
<gene>
    <name evidence="7" type="ORF">CHARACLAT_017361</name>
</gene>
<keyword evidence="5" id="KW-0808">Transferase</keyword>
<evidence type="ECO:0000256" key="3">
    <source>
        <dbReference type="ARBA" id="ARBA00022833"/>
    </source>
</evidence>
<keyword evidence="2 5" id="KW-0863">Zinc-finger</keyword>
<comment type="function">
    <text evidence="5">Ubiquitin ligase protein which is a component of the N-end rule pathway. Recognizes and binds to proteins bearing specific N-terminal residues that are destabilizing according to the N-end rule, leading to their ubiquitination and subsequent degradation.</text>
</comment>
<feature type="domain" description="UBR-type" evidence="6">
    <location>
        <begin position="183"/>
        <end position="254"/>
    </location>
</feature>
<comment type="catalytic activity">
    <reaction evidence="5">
        <text>S-ubiquitinyl-[E2 ubiquitin-conjugating enzyme]-L-cysteine + [acceptor protein]-L-lysine = [E2 ubiquitin-conjugating enzyme]-L-cysteine + N(6)-ubiquitinyl-[acceptor protein]-L-lysine.</text>
        <dbReference type="EC" id="2.3.2.27"/>
    </reaction>
</comment>
<reference evidence="7 8" key="1">
    <citation type="submission" date="2021-06" db="EMBL/GenBank/DDBJ databases">
        <authorList>
            <person name="Palmer J.M."/>
        </authorList>
    </citation>
    <scope>NUCLEOTIDE SEQUENCE [LARGE SCALE GENOMIC DNA]</scope>
    <source>
        <strain evidence="7 8">CL_MEX2019</strain>
        <tissue evidence="7">Muscle</tissue>
    </source>
</reference>
<dbReference type="Pfam" id="PF02207">
    <property type="entry name" value="zf-UBR"/>
    <property type="match status" value="1"/>
</dbReference>